<keyword evidence="3" id="KW-0482">Metalloprotease</keyword>
<evidence type="ECO:0000313" key="3">
    <source>
        <dbReference type="EMBL" id="MBA5761786.1"/>
    </source>
</evidence>
<keyword evidence="4" id="KW-1185">Reference proteome</keyword>
<dbReference type="Pfam" id="PF13322">
    <property type="entry name" value="DUF4092"/>
    <property type="match status" value="1"/>
</dbReference>
<dbReference type="InterPro" id="IPR042279">
    <property type="entry name" value="Pep_M60_3"/>
</dbReference>
<dbReference type="Gene3D" id="3.40.390.80">
    <property type="entry name" value="Peptidase M60, enhancin-like domain 2"/>
    <property type="match status" value="1"/>
</dbReference>
<dbReference type="InterPro" id="IPR031161">
    <property type="entry name" value="Peptidase_M60_dom"/>
</dbReference>
<feature type="region of interest" description="Disordered" evidence="1">
    <location>
        <begin position="166"/>
        <end position="194"/>
    </location>
</feature>
<evidence type="ECO:0000259" key="2">
    <source>
        <dbReference type="PROSITE" id="PS51723"/>
    </source>
</evidence>
<keyword evidence="3" id="KW-0645">Protease</keyword>
<accession>A0A7W2FPB6</accession>
<dbReference type="EMBL" id="JACFYF010000002">
    <property type="protein sequence ID" value="MBA5761786.1"/>
    <property type="molecule type" value="Genomic_DNA"/>
</dbReference>
<feature type="compositionally biased region" description="Basic and acidic residues" evidence="1">
    <location>
        <begin position="166"/>
        <end position="183"/>
    </location>
</feature>
<name>A0A7W2FPB6_9VIBR</name>
<feature type="domain" description="Peptidase M60" evidence="2">
    <location>
        <begin position="1037"/>
        <end position="1345"/>
    </location>
</feature>
<dbReference type="Pfam" id="PF13402">
    <property type="entry name" value="Peptidase_M60"/>
    <property type="match status" value="1"/>
</dbReference>
<dbReference type="InterPro" id="IPR025385">
    <property type="entry name" value="DUF4092"/>
</dbReference>
<dbReference type="GO" id="GO:0006508">
    <property type="term" value="P:proteolysis"/>
    <property type="evidence" value="ECO:0007669"/>
    <property type="project" value="UniProtKB-KW"/>
</dbReference>
<dbReference type="PANTHER" id="PTHR15730:SF5">
    <property type="entry name" value="SI:CH211-210B2.2-RELATED"/>
    <property type="match status" value="1"/>
</dbReference>
<dbReference type="InterPro" id="IPR051244">
    <property type="entry name" value="TCAF"/>
</dbReference>
<dbReference type="PANTHER" id="PTHR15730">
    <property type="entry name" value="EXPERIMENTAL AUTOIMMUNE PROSTATITIS ANTIGEN 2-RELATED"/>
    <property type="match status" value="1"/>
</dbReference>
<reference evidence="3 4" key="1">
    <citation type="submission" date="2020-07" db="EMBL/GenBank/DDBJ databases">
        <title>Vibrio marinisediminis sp. nov., isolated from marine sediment.</title>
        <authorList>
            <person name="Ji X."/>
        </authorList>
    </citation>
    <scope>NUCLEOTIDE SEQUENCE [LARGE SCALE GENOMIC DNA]</scope>
    <source>
        <strain evidence="3 4">404</strain>
    </source>
</reference>
<dbReference type="GO" id="GO:0008237">
    <property type="term" value="F:metallopeptidase activity"/>
    <property type="evidence" value="ECO:0007669"/>
    <property type="project" value="UniProtKB-KW"/>
</dbReference>
<organism evidence="3 4">
    <name type="scientific">Vibrio marinisediminis</name>
    <dbReference type="NCBI Taxonomy" id="2758441"/>
    <lineage>
        <taxon>Bacteria</taxon>
        <taxon>Pseudomonadati</taxon>
        <taxon>Pseudomonadota</taxon>
        <taxon>Gammaproteobacteria</taxon>
        <taxon>Vibrionales</taxon>
        <taxon>Vibrionaceae</taxon>
        <taxon>Vibrio</taxon>
    </lineage>
</organism>
<dbReference type="Gene3D" id="1.10.390.30">
    <property type="entry name" value="Peptidase M60, enhancin-like domain 3"/>
    <property type="match status" value="1"/>
</dbReference>
<comment type="caution">
    <text evidence="3">The sequence shown here is derived from an EMBL/GenBank/DDBJ whole genome shotgun (WGS) entry which is preliminary data.</text>
</comment>
<evidence type="ECO:0000256" key="1">
    <source>
        <dbReference type="SAM" id="MobiDB-lite"/>
    </source>
</evidence>
<evidence type="ECO:0000313" key="4">
    <source>
        <dbReference type="Proteomes" id="UP000571701"/>
    </source>
</evidence>
<keyword evidence="3" id="KW-0449">Lipoprotein</keyword>
<dbReference type="RefSeq" id="WP_182107408.1">
    <property type="nucleotide sequence ID" value="NZ_JACFYF010000002.1"/>
</dbReference>
<dbReference type="PROSITE" id="PS51257">
    <property type="entry name" value="PROKAR_LIPOPROTEIN"/>
    <property type="match status" value="1"/>
</dbReference>
<dbReference type="PROSITE" id="PS51723">
    <property type="entry name" value="PEPTIDASE_M60"/>
    <property type="match status" value="1"/>
</dbReference>
<dbReference type="Proteomes" id="UP000571701">
    <property type="component" value="Unassembled WGS sequence"/>
</dbReference>
<proteinExistence type="predicted"/>
<dbReference type="Pfam" id="PF17291">
    <property type="entry name" value="M60-like_N"/>
    <property type="match status" value="1"/>
</dbReference>
<dbReference type="NCBIfam" id="NF037974">
    <property type="entry name" value="SslE_AcfD_Zn_LP"/>
    <property type="match status" value="1"/>
</dbReference>
<protein>
    <submittedName>
        <fullName evidence="3">SslE/AcfD family lipoprotein zinc metalloprotease</fullName>
    </submittedName>
</protein>
<sequence length="1472" mass="161889">MKKTLLFTSILLAISGCKDDVSLDLTTPTPEPEVPTTQYQVNLTSLSKEVTGDVYCNGQKMEGAYPLTVDAGDSVSCLLGGIALGEFEIPEDPKEEIGKTLVKEHSLKIVMGHETNAHLVLDSISDCKSDSQICLAEKSTWEIASIFNESSLSNQEEVDLFLNTKKDESTDEVGKAPSSHDDPTLAPVPSGGSSDLGSNFVSASAEANLSYKPSGNNKTLTKSVLTDIDGNTISGIQYYSANSTGVTGIDGVIEFLWGDSISLGIDTFEIGTLKGNQLSYKITDVTENEIKKENIQSLLERYSDLSGKSLIVKDNVDDVFANYPNVINELINLNLPNGGTLEGAMDASGEPLKIPSEFDEQFKQGLALVIDTEINGESLQGRNGSNRSLVYSVDDNATLVTDTLNKLYSDVNVFHVFHNAQGGYANSGEAIGTRTLNMSNRAFPLTMDRGDINHQLALGEKEVWSREGNPHIAEHPDAADGVDMYAMIPTVSSDNTTYKLPFVAAGEIGQGKVVFMGNSMYPSILSCPDTYWDVWGRVNSESKSCTSNTSPDNSHSDKGSMKRFFVNLFSWMTGSSSIYPDALKINVATNIDQALYHNHNSYGNLYDFFIDDQFSINLEKLQKDGFNNLSAADTPLLILQAYEPKRDLNNNFADISKPNLSIDDVTNIIHYINQGGSVLFMDALPQVNPEPIGRLADAAGLAVGGQNVVSTFTNACGNSANKWCDDNKNPAVQVRHGRNIVVLTRFDDVKAGEQPFTVKPDGTVEWVKPEDMTDFYVPKFEHIDESGNKTMKSALIRYDTESEKQAAITELQAAFPSTPLCTNDKYEFEFNCIETRKGTGFTEQSYGRRDFERIHVDVKGMVKAANLGDNVEKLLNHEVYYTTEGKQGIRLSLTELNQTYDNLSVWFTNDNEYYFDKTASTDELGFKKVVEMLNCYTNGQHGASAGGTPVPCSTELEDKLVKNGMLIGSAGNYELNPNYPLNYQIRPLTRIMLGRSYFDYDIKVDTTQYPTKPDVAENQNVSIEIETDGKAVTFSAGNMQSTGAWANQLQPFTIDGDVSATITVMLADDLTGRPQHEVSLKRPPRLQKSFTYVAGSKDQYEVPYGGLIYVKPLGSTESGKANFTFTNVSRAALWQDGDWVISPQDAAAKVGEIDTGHFVYTAPSENFINADIDQFIADMNRFANAASDFYGRDGITEESAHRRFTYETTVDVKGLEGFAHRYFEDVQISIGAAHSGYPVMSSGMDKNSSVIKLDSVESGWLLWHETGHNLASAPFLAKGSTEVTNNILALYMQELEGRKNPKMNRIETAIKNAPTWLSDNNGHAWAHGDAGIRLVMFGQLKVWAESHFDISDWYVSNVPDIYNADQGWNMFKLMHRKARGDVIGDESGKNYCSTADTQLSGANLMMTCASYVSGYDLSSFFRAWNVGETSMTPPEGETEYTPELTQQAFDMVAGIDGLKQPKVNPLTINYVN</sequence>
<keyword evidence="3" id="KW-0378">Hydrolase</keyword>
<dbReference type="InterPro" id="IPR035423">
    <property type="entry name" value="M60-like_N"/>
</dbReference>
<gene>
    <name evidence="3" type="ORF">H2O73_05435</name>
</gene>
<dbReference type="SMART" id="SM01276">
    <property type="entry name" value="M60-like"/>
    <property type="match status" value="1"/>
</dbReference>